<dbReference type="InterPro" id="IPR011545">
    <property type="entry name" value="DEAD/DEAH_box_helicase_dom"/>
</dbReference>
<dbReference type="EMBL" id="CAXLJL010000811">
    <property type="protein sequence ID" value="CAL5140882.1"/>
    <property type="molecule type" value="Genomic_DNA"/>
</dbReference>
<reference evidence="8" key="1">
    <citation type="submission" date="2024-06" db="EMBL/GenBank/DDBJ databases">
        <authorList>
            <person name="Liu X."/>
            <person name="Lenzi L."/>
            <person name="Haldenby T S."/>
            <person name="Uol C."/>
        </authorList>
    </citation>
    <scope>NUCLEOTIDE SEQUENCE</scope>
</reference>
<dbReference type="GO" id="GO:0016787">
    <property type="term" value="F:hydrolase activity"/>
    <property type="evidence" value="ECO:0007669"/>
    <property type="project" value="UniProtKB-KW"/>
</dbReference>
<comment type="caution">
    <text evidence="8">The sequence shown here is derived from an EMBL/GenBank/DDBJ whole genome shotgun (WGS) entry which is preliminary data.</text>
</comment>
<dbReference type="AlphaFoldDB" id="A0AAV2TX80"/>
<evidence type="ECO:0000259" key="7">
    <source>
        <dbReference type="PROSITE" id="PS51194"/>
    </source>
</evidence>
<dbReference type="InterPro" id="IPR001650">
    <property type="entry name" value="Helicase_C-like"/>
</dbReference>
<evidence type="ECO:0000259" key="6">
    <source>
        <dbReference type="PROSITE" id="PS51192"/>
    </source>
</evidence>
<evidence type="ECO:0008006" key="10">
    <source>
        <dbReference type="Google" id="ProtNLM"/>
    </source>
</evidence>
<sequence>MPFACAFVSARVTVEYRTSYTGLLLHHSRATSTSRTPWITSTQGASLTSSYSETPAPCAVHSLDFPPLTCSVSPQTRGPNTYGKTPVQTGLHPISSGPVGHEQALDGVADSPPLPSCYCFRDNLGGPRERPGAKPGYAELGVIPEICERLDAIGWHEPTQIQRIVIPVALQGISFFSLQSSLGVGLDTIGVAETGSGKTGSFLIPVVQQWINANRPTGFALLLAPTRELAQQLSDEAERLGSNANTDSCRLVVVRLVGGEDMVEQALQLAWHRHHIIVATPGRLVDHMKQCSNFAQQQLSTIRHLVLDEADCMLSMAFSEDIDMILGLFEKPLSNAKRKRKESLLSRLSRERENVSSERPCSKAAKTGFAHPQTYLFSATMTKDVAKLRRAALSANAISVTCNSSGDPSNIAPAHELIDQRLETTAGFPSGLSHFCLPLRLIDKPAVLDWLVSSEIQHEILLRKILPSSFDRASDTPLRRIIVFCKRCQEARLVAAFLHERGHLAVELTGRMKQSDRKRALLDFASGRAQILVATDVASRGLDIPNVEIVINYSVPMTEKTYRHRVGRTARAGHSGLALTLVTRDVARTFLELEAALSPHLAPYSHAESGTACCIPRWPIPLPHASSQHGRLTEEAWSKAGRIIRAQDAEKRKAECNMSDSESSDSAFDPDLSNSDSEDLSITASETRSERGGPKDDQDQVQLMPAANSDVQLAVSGLAGVEAARHQWKNIAREKKTRRRRRQNMLEAKRLASGSGWGMKSSDTDEMKPFEDEDSMDHLRFDESLKAKYAKLQPSGRPKF</sequence>
<proteinExistence type="predicted"/>
<dbReference type="PANTHER" id="PTHR47959:SF24">
    <property type="entry name" value="ATP-DEPENDENT RNA HELICASE"/>
    <property type="match status" value="1"/>
</dbReference>
<feature type="compositionally biased region" description="Basic and acidic residues" evidence="5">
    <location>
        <begin position="762"/>
        <end position="775"/>
    </location>
</feature>
<dbReference type="InterPro" id="IPR050079">
    <property type="entry name" value="DEAD_box_RNA_helicase"/>
</dbReference>
<dbReference type="GO" id="GO:0005524">
    <property type="term" value="F:ATP binding"/>
    <property type="evidence" value="ECO:0007669"/>
    <property type="project" value="UniProtKB-KW"/>
</dbReference>
<keyword evidence="1" id="KW-0547">Nucleotide-binding</keyword>
<gene>
    <name evidence="8" type="ORF">CDAUBV1_LOCUS16183</name>
</gene>
<evidence type="ECO:0000256" key="2">
    <source>
        <dbReference type="ARBA" id="ARBA00022801"/>
    </source>
</evidence>
<dbReference type="Proteomes" id="UP001497525">
    <property type="component" value="Unassembled WGS sequence"/>
</dbReference>
<feature type="region of interest" description="Disordered" evidence="5">
    <location>
        <begin position="747"/>
        <end position="775"/>
    </location>
</feature>
<dbReference type="InterPro" id="IPR014001">
    <property type="entry name" value="Helicase_ATP-bd"/>
</dbReference>
<dbReference type="Gene3D" id="3.40.50.300">
    <property type="entry name" value="P-loop containing nucleotide triphosphate hydrolases"/>
    <property type="match status" value="2"/>
</dbReference>
<name>A0AAV2TX80_CALDB</name>
<evidence type="ECO:0000256" key="3">
    <source>
        <dbReference type="ARBA" id="ARBA00022806"/>
    </source>
</evidence>
<dbReference type="SMART" id="SM00487">
    <property type="entry name" value="DEXDc"/>
    <property type="match status" value="1"/>
</dbReference>
<feature type="domain" description="Helicase ATP-binding" evidence="6">
    <location>
        <begin position="179"/>
        <end position="399"/>
    </location>
</feature>
<dbReference type="SUPFAM" id="SSF52540">
    <property type="entry name" value="P-loop containing nucleoside triphosphate hydrolases"/>
    <property type="match status" value="1"/>
</dbReference>
<dbReference type="PANTHER" id="PTHR47959">
    <property type="entry name" value="ATP-DEPENDENT RNA HELICASE RHLE-RELATED"/>
    <property type="match status" value="1"/>
</dbReference>
<dbReference type="InterPro" id="IPR027417">
    <property type="entry name" value="P-loop_NTPase"/>
</dbReference>
<feature type="compositionally biased region" description="Basic and acidic residues" evidence="5">
    <location>
        <begin position="687"/>
        <end position="698"/>
    </location>
</feature>
<keyword evidence="2" id="KW-0378">Hydrolase</keyword>
<evidence type="ECO:0000313" key="8">
    <source>
        <dbReference type="EMBL" id="CAL5140882.1"/>
    </source>
</evidence>
<evidence type="ECO:0000256" key="5">
    <source>
        <dbReference type="SAM" id="MobiDB-lite"/>
    </source>
</evidence>
<accession>A0AAV2TX80</accession>
<protein>
    <recommendedName>
        <fullName evidence="10">RNA helicase</fullName>
    </recommendedName>
</protein>
<dbReference type="Pfam" id="PF00270">
    <property type="entry name" value="DEAD"/>
    <property type="match status" value="1"/>
</dbReference>
<dbReference type="GO" id="GO:0003724">
    <property type="term" value="F:RNA helicase activity"/>
    <property type="evidence" value="ECO:0007669"/>
    <property type="project" value="TreeGrafter"/>
</dbReference>
<feature type="compositionally biased region" description="Polar residues" evidence="5">
    <location>
        <begin position="658"/>
        <end position="686"/>
    </location>
</feature>
<dbReference type="CDD" id="cd18787">
    <property type="entry name" value="SF2_C_DEAD"/>
    <property type="match status" value="1"/>
</dbReference>
<dbReference type="GO" id="GO:0005829">
    <property type="term" value="C:cytosol"/>
    <property type="evidence" value="ECO:0007669"/>
    <property type="project" value="TreeGrafter"/>
</dbReference>
<evidence type="ECO:0000256" key="4">
    <source>
        <dbReference type="ARBA" id="ARBA00022840"/>
    </source>
</evidence>
<dbReference type="SMART" id="SM00490">
    <property type="entry name" value="HELICc"/>
    <property type="match status" value="1"/>
</dbReference>
<dbReference type="Pfam" id="PF00271">
    <property type="entry name" value="Helicase_C"/>
    <property type="match status" value="1"/>
</dbReference>
<feature type="domain" description="Helicase C-terminal" evidence="7">
    <location>
        <begin position="461"/>
        <end position="612"/>
    </location>
</feature>
<evidence type="ECO:0000313" key="9">
    <source>
        <dbReference type="Proteomes" id="UP001497525"/>
    </source>
</evidence>
<organism evidence="8 9">
    <name type="scientific">Calicophoron daubneyi</name>
    <name type="common">Rumen fluke</name>
    <name type="synonym">Paramphistomum daubneyi</name>
    <dbReference type="NCBI Taxonomy" id="300641"/>
    <lineage>
        <taxon>Eukaryota</taxon>
        <taxon>Metazoa</taxon>
        <taxon>Spiralia</taxon>
        <taxon>Lophotrochozoa</taxon>
        <taxon>Platyhelminthes</taxon>
        <taxon>Trematoda</taxon>
        <taxon>Digenea</taxon>
        <taxon>Plagiorchiida</taxon>
        <taxon>Pronocephalata</taxon>
        <taxon>Paramphistomoidea</taxon>
        <taxon>Paramphistomidae</taxon>
        <taxon>Calicophoron</taxon>
    </lineage>
</organism>
<feature type="region of interest" description="Disordered" evidence="5">
    <location>
        <begin position="650"/>
        <end position="700"/>
    </location>
</feature>
<evidence type="ECO:0000256" key="1">
    <source>
        <dbReference type="ARBA" id="ARBA00022741"/>
    </source>
</evidence>
<dbReference type="PROSITE" id="PS51194">
    <property type="entry name" value="HELICASE_CTER"/>
    <property type="match status" value="1"/>
</dbReference>
<dbReference type="GO" id="GO:0003676">
    <property type="term" value="F:nucleic acid binding"/>
    <property type="evidence" value="ECO:0007669"/>
    <property type="project" value="InterPro"/>
</dbReference>
<keyword evidence="3" id="KW-0347">Helicase</keyword>
<keyword evidence="4" id="KW-0067">ATP-binding</keyword>
<dbReference type="PROSITE" id="PS51192">
    <property type="entry name" value="HELICASE_ATP_BIND_1"/>
    <property type="match status" value="1"/>
</dbReference>